<evidence type="ECO:0000259" key="3">
    <source>
        <dbReference type="Pfam" id="PF00460"/>
    </source>
</evidence>
<dbReference type="PROSITE" id="PS00588">
    <property type="entry name" value="FLAGELLA_BB_ROD"/>
    <property type="match status" value="1"/>
</dbReference>
<keyword evidence="6" id="KW-0282">Flagellum</keyword>
<dbReference type="SUPFAM" id="SSF117143">
    <property type="entry name" value="Flagellar hook protein flgE"/>
    <property type="match status" value="1"/>
</dbReference>
<dbReference type="Pfam" id="PF06429">
    <property type="entry name" value="Flg_bbr_C"/>
    <property type="match status" value="1"/>
</dbReference>
<gene>
    <name evidence="6" type="ORF">SAMN02745941_01771</name>
</gene>
<feature type="domain" description="Flagellar basal body rod protein N-terminal" evidence="3">
    <location>
        <begin position="5"/>
        <end position="35"/>
    </location>
</feature>
<organism evidence="6 7">
    <name type="scientific">Clostridium intestinale DSM 6191</name>
    <dbReference type="NCBI Taxonomy" id="1121320"/>
    <lineage>
        <taxon>Bacteria</taxon>
        <taxon>Bacillati</taxon>
        <taxon>Bacillota</taxon>
        <taxon>Clostridia</taxon>
        <taxon>Eubacteriales</taxon>
        <taxon>Clostridiaceae</taxon>
        <taxon>Clostridium</taxon>
    </lineage>
</organism>
<evidence type="ECO:0000256" key="1">
    <source>
        <dbReference type="ARBA" id="ARBA00009677"/>
    </source>
</evidence>
<feature type="domain" description="Flagellar hook protein FlgE/F/G-like D1" evidence="5">
    <location>
        <begin position="97"/>
        <end position="141"/>
    </location>
</feature>
<accession>A0A1M5Y0J4</accession>
<dbReference type="InterPro" id="IPR020013">
    <property type="entry name" value="Flagellar_FlgE/F/G"/>
</dbReference>
<comment type="similarity">
    <text evidence="1 2">Belongs to the flagella basal body rod proteins family.</text>
</comment>
<dbReference type="NCBIfam" id="TIGR03506">
    <property type="entry name" value="FlgEFG_subfam"/>
    <property type="match status" value="1"/>
</dbReference>
<dbReference type="InterPro" id="IPR001444">
    <property type="entry name" value="Flag_bb_rod_N"/>
</dbReference>
<dbReference type="Pfam" id="PF00460">
    <property type="entry name" value="Flg_bb_rod"/>
    <property type="match status" value="1"/>
</dbReference>
<evidence type="ECO:0000259" key="4">
    <source>
        <dbReference type="Pfam" id="PF06429"/>
    </source>
</evidence>
<feature type="domain" description="Flagellar basal-body/hook protein C-terminal" evidence="4">
    <location>
        <begin position="210"/>
        <end position="254"/>
    </location>
</feature>
<dbReference type="InterPro" id="IPR037925">
    <property type="entry name" value="FlgE/F/G-like"/>
</dbReference>
<dbReference type="GO" id="GO:0071978">
    <property type="term" value="P:bacterial-type flagellum-dependent swarming motility"/>
    <property type="evidence" value="ECO:0007669"/>
    <property type="project" value="TreeGrafter"/>
</dbReference>
<dbReference type="InterPro" id="IPR019776">
    <property type="entry name" value="Flagellar_basal_body_rod_CS"/>
</dbReference>
<sequence>MIRGLYTAVTGLVTLEAKQDVITNNIANANTTGFKGDNLSIKSFEDVLLANKEKLANGNTVKNTLGKLNLGAKIDETNTLWTQGTLNETEKKTDFGIQGSGFFTVRKNTADGVKEYYTRDGNFRVNTQGYLVTNTGDSVLGVNNATGAREPIYVGNNEPQLDASGNLFINGVSTYKFATADFEDYNSLKKIGDNLYEGQNPNYGGEVSVQQGVLEKSNVNIINEMVNMMTIMRSFETNQKVVQTLDETLGKAASEIGAVR</sequence>
<keyword evidence="2" id="KW-0975">Bacterial flagellum</keyword>
<evidence type="ECO:0000256" key="2">
    <source>
        <dbReference type="RuleBase" id="RU362116"/>
    </source>
</evidence>
<dbReference type="GO" id="GO:0009425">
    <property type="term" value="C:bacterial-type flagellum basal body"/>
    <property type="evidence" value="ECO:0007669"/>
    <property type="project" value="UniProtKB-SubCell"/>
</dbReference>
<comment type="subcellular location">
    <subcellularLocation>
        <location evidence="2">Bacterial flagellum basal body</location>
    </subcellularLocation>
</comment>
<name>A0A1M5Y0J4_9CLOT</name>
<dbReference type="Proteomes" id="UP000184241">
    <property type="component" value="Unassembled WGS sequence"/>
</dbReference>
<dbReference type="PANTHER" id="PTHR30435">
    <property type="entry name" value="FLAGELLAR PROTEIN"/>
    <property type="match status" value="1"/>
</dbReference>
<evidence type="ECO:0000313" key="6">
    <source>
        <dbReference type="EMBL" id="SHI05570.1"/>
    </source>
</evidence>
<dbReference type="AlphaFoldDB" id="A0A1M5Y0J4"/>
<keyword evidence="6" id="KW-0969">Cilium</keyword>
<dbReference type="InterPro" id="IPR010930">
    <property type="entry name" value="Flg_bb/hook_C_dom"/>
</dbReference>
<dbReference type="InterPro" id="IPR053967">
    <property type="entry name" value="LlgE_F_G-like_D1"/>
</dbReference>
<reference evidence="6 7" key="1">
    <citation type="submission" date="2016-11" db="EMBL/GenBank/DDBJ databases">
        <authorList>
            <person name="Jaros S."/>
            <person name="Januszkiewicz K."/>
            <person name="Wedrychowicz H."/>
        </authorList>
    </citation>
    <scope>NUCLEOTIDE SEQUENCE [LARGE SCALE GENOMIC DNA]</scope>
    <source>
        <strain evidence="6 7">DSM 6191</strain>
    </source>
</reference>
<dbReference type="PANTHER" id="PTHR30435:SF19">
    <property type="entry name" value="FLAGELLAR BASAL-BODY ROD PROTEIN FLGG"/>
    <property type="match status" value="1"/>
</dbReference>
<dbReference type="Pfam" id="PF22692">
    <property type="entry name" value="LlgE_F_G_D1"/>
    <property type="match status" value="1"/>
</dbReference>
<dbReference type="EMBL" id="FQXU01000005">
    <property type="protein sequence ID" value="SHI05570.1"/>
    <property type="molecule type" value="Genomic_DNA"/>
</dbReference>
<keyword evidence="6" id="KW-0966">Cell projection</keyword>
<protein>
    <submittedName>
        <fullName evidence="6">Flagellar basal-body rod protein FlgG</fullName>
    </submittedName>
</protein>
<evidence type="ECO:0000259" key="5">
    <source>
        <dbReference type="Pfam" id="PF22692"/>
    </source>
</evidence>
<dbReference type="RefSeq" id="WP_073018692.1">
    <property type="nucleotide sequence ID" value="NZ_FQXU01000005.1"/>
</dbReference>
<evidence type="ECO:0000313" key="7">
    <source>
        <dbReference type="Proteomes" id="UP000184241"/>
    </source>
</evidence>
<proteinExistence type="inferred from homology"/>